<dbReference type="InterPro" id="IPR050789">
    <property type="entry name" value="Diverse_Enzym_Activities"/>
</dbReference>
<dbReference type="Proteomes" id="UP000562984">
    <property type="component" value="Unassembled WGS sequence"/>
</dbReference>
<name>A0A849AB52_9ACTN</name>
<feature type="region of interest" description="Disordered" evidence="2">
    <location>
        <begin position="392"/>
        <end position="413"/>
    </location>
</feature>
<evidence type="ECO:0000256" key="2">
    <source>
        <dbReference type="SAM" id="MobiDB-lite"/>
    </source>
</evidence>
<keyword evidence="5" id="KW-1185">Reference proteome</keyword>
<evidence type="ECO:0000259" key="3">
    <source>
        <dbReference type="Pfam" id="PF00144"/>
    </source>
</evidence>
<proteinExistence type="predicted"/>
<comment type="caution">
    <text evidence="4">The sequence shown here is derived from an EMBL/GenBank/DDBJ whole genome shotgun (WGS) entry which is preliminary data.</text>
</comment>
<dbReference type="AlphaFoldDB" id="A0A849AB52"/>
<sequence length="413" mass="43886">MNVDQLRPGAPQSVGLNPGAIADAMTAIVANERDSPDRPRAYPSAVAVLGYRGRIVAEEASGFARLYQAPRDPAATEAVLLPAPARIPARTDTIYDLASLSKLFTSIAAVQLVEQGRLDLDAPVQRYLPAFTGPGKERVTVSMLLTHTSGFPAWVPLYSKYPDPQSRMLGALQTPLTFLPGTDYRYSDLNMITLQQVIEKITGHRLDAVVRSRITGPLRMRDTNYAPDGRRRPRIAATEWQQVPDRGMVWGSVHDENAWALDGVAGHAGVFSTAGDLSVLAQTLLNGGVYAGHRILREESVRLLVTDRNGAFPGHAHGLGLELDQPAYMGAATGPATAGHTGFTGTSIVIDFVRGSFAILLTNRVHPSRNGRSLQPIRAAFAGALATAIDAGTDPPGGSARPAVAPPAGTGRA</sequence>
<reference evidence="4 5" key="1">
    <citation type="submission" date="2020-05" db="EMBL/GenBank/DDBJ databases">
        <title>Nakamurella sp. DB0629 isolated from air conditioner.</title>
        <authorList>
            <person name="Kim D.H."/>
            <person name="Kim D.-U."/>
        </authorList>
    </citation>
    <scope>NUCLEOTIDE SEQUENCE [LARGE SCALE GENOMIC DNA]</scope>
    <source>
        <strain evidence="4 5">DB0629</strain>
    </source>
</reference>
<dbReference type="Gene3D" id="3.40.710.10">
    <property type="entry name" value="DD-peptidase/beta-lactamase superfamily"/>
    <property type="match status" value="1"/>
</dbReference>
<dbReference type="PANTHER" id="PTHR43283">
    <property type="entry name" value="BETA-LACTAMASE-RELATED"/>
    <property type="match status" value="1"/>
</dbReference>
<dbReference type="GO" id="GO:0016787">
    <property type="term" value="F:hydrolase activity"/>
    <property type="evidence" value="ECO:0007669"/>
    <property type="project" value="UniProtKB-KW"/>
</dbReference>
<evidence type="ECO:0000313" key="4">
    <source>
        <dbReference type="EMBL" id="NNG34142.1"/>
    </source>
</evidence>
<dbReference type="SUPFAM" id="SSF56601">
    <property type="entry name" value="beta-lactamase/transpeptidase-like"/>
    <property type="match status" value="1"/>
</dbReference>
<feature type="domain" description="Beta-lactamase-related" evidence="3">
    <location>
        <begin position="42"/>
        <end position="373"/>
    </location>
</feature>
<evidence type="ECO:0000256" key="1">
    <source>
        <dbReference type="ARBA" id="ARBA00022801"/>
    </source>
</evidence>
<dbReference type="InterPro" id="IPR001466">
    <property type="entry name" value="Beta-lactam-related"/>
</dbReference>
<dbReference type="EMBL" id="JABEND010000001">
    <property type="protein sequence ID" value="NNG34142.1"/>
    <property type="molecule type" value="Genomic_DNA"/>
</dbReference>
<organism evidence="4 5">
    <name type="scientific">Nakamurella aerolata</name>
    <dbReference type="NCBI Taxonomy" id="1656892"/>
    <lineage>
        <taxon>Bacteria</taxon>
        <taxon>Bacillati</taxon>
        <taxon>Actinomycetota</taxon>
        <taxon>Actinomycetes</taxon>
        <taxon>Nakamurellales</taxon>
        <taxon>Nakamurellaceae</taxon>
        <taxon>Nakamurella</taxon>
    </lineage>
</organism>
<dbReference type="PANTHER" id="PTHR43283:SF11">
    <property type="entry name" value="BETA-LACTAMASE-RELATED DOMAIN-CONTAINING PROTEIN"/>
    <property type="match status" value="1"/>
</dbReference>
<accession>A0A849AB52</accession>
<dbReference type="InterPro" id="IPR012338">
    <property type="entry name" value="Beta-lactam/transpept-like"/>
</dbReference>
<gene>
    <name evidence="4" type="ORF">HKD39_00105</name>
</gene>
<keyword evidence="1 4" id="KW-0378">Hydrolase</keyword>
<evidence type="ECO:0000313" key="5">
    <source>
        <dbReference type="Proteomes" id="UP000562984"/>
    </source>
</evidence>
<protein>
    <submittedName>
        <fullName evidence="4">Serine hydrolase</fullName>
    </submittedName>
</protein>
<dbReference type="Pfam" id="PF00144">
    <property type="entry name" value="Beta-lactamase"/>
    <property type="match status" value="1"/>
</dbReference>